<sequence length="488" mass="56036">MEKLTIQLKNIQQNFGAKEVLAIDELSVYENDRIGIIGGNGEGKSTLLKIIHGDLKLEGEIQREVAFNYYPQIAEVDELFNIDALDWALMSQFDVPKINLQTLSGGESSKFWLAQILSVYQMGLLLDEPTTHLDRESVKKLVEELRYYYGTLLFVSHDRYFLNQLADKIWEIQDGKVVEYEGDYDSYKEQKEQEHIKNERDKENYLQEKRRLETAIAKKKEQAEKASKVSNKKKQQSIRPDRLSSSKQKDTVQKSMQKSAKSMESRLSQLQEVRTETKEQEIHFPTPKSVEIHNKYPIRGENLQLTAGDKVLLKQTDFQFALNKKIAIVGENGSGKTTLLDAIVNDREGVVLSPKVAFSFYQQMDYKLYGEERMLTFLMKRTEYPEKLVRSLLNNLGFAQLEISKPLSALSGGEATKLAIALLFVRPSNVLILDEPTNFIDIKTIEALEKLIASYEGTVLFTSHDPYFVEKLADEVYEMKNKQLQLMS</sequence>
<dbReference type="RefSeq" id="WP_103103742.1">
    <property type="nucleotide sequence ID" value="NZ_BDEC01000207.1"/>
</dbReference>
<gene>
    <name evidence="5" type="ORF">TEHN7118_2205</name>
</gene>
<name>A0A2H6CWN2_TETHA</name>
<dbReference type="InterPro" id="IPR032781">
    <property type="entry name" value="ABC_tran_Xtn"/>
</dbReference>
<dbReference type="Pfam" id="PF12848">
    <property type="entry name" value="ABC_tran_Xtn"/>
    <property type="match status" value="1"/>
</dbReference>
<dbReference type="GO" id="GO:0005524">
    <property type="term" value="F:ATP binding"/>
    <property type="evidence" value="ECO:0007669"/>
    <property type="project" value="UniProtKB-KW"/>
</dbReference>
<dbReference type="AlphaFoldDB" id="A0A2H6CWN2"/>
<dbReference type="InterPro" id="IPR003439">
    <property type="entry name" value="ABC_transporter-like_ATP-bd"/>
</dbReference>
<feature type="region of interest" description="Disordered" evidence="3">
    <location>
        <begin position="218"/>
        <end position="269"/>
    </location>
</feature>
<feature type="domain" description="ABC transporter" evidence="4">
    <location>
        <begin position="298"/>
        <end position="487"/>
    </location>
</feature>
<proteinExistence type="predicted"/>
<dbReference type="Gene3D" id="3.40.50.300">
    <property type="entry name" value="P-loop containing nucleotide triphosphate hydrolases"/>
    <property type="match status" value="3"/>
</dbReference>
<dbReference type="InterPro" id="IPR017871">
    <property type="entry name" value="ABC_transporter-like_CS"/>
</dbReference>
<dbReference type="GO" id="GO:0016887">
    <property type="term" value="F:ATP hydrolysis activity"/>
    <property type="evidence" value="ECO:0007669"/>
    <property type="project" value="InterPro"/>
</dbReference>
<feature type="region of interest" description="Disordered" evidence="3">
    <location>
        <begin position="188"/>
        <end position="207"/>
    </location>
</feature>
<dbReference type="Proteomes" id="UP000236214">
    <property type="component" value="Unassembled WGS sequence"/>
</dbReference>
<dbReference type="InterPro" id="IPR027417">
    <property type="entry name" value="P-loop_NTPase"/>
</dbReference>
<comment type="caution">
    <text evidence="5">The sequence shown here is derived from an EMBL/GenBank/DDBJ whole genome shotgun (WGS) entry which is preliminary data.</text>
</comment>
<dbReference type="InterPro" id="IPR051309">
    <property type="entry name" value="ABCF_ATPase"/>
</dbReference>
<dbReference type="PROSITE" id="PS50893">
    <property type="entry name" value="ABC_TRANSPORTER_2"/>
    <property type="match status" value="2"/>
</dbReference>
<dbReference type="PANTHER" id="PTHR42855">
    <property type="entry name" value="ABC TRANSPORTER ATP-BINDING SUBUNIT"/>
    <property type="match status" value="1"/>
</dbReference>
<protein>
    <submittedName>
        <fullName evidence="5">Putative ABC transporter ATP-binding protein</fullName>
    </submittedName>
</protein>
<evidence type="ECO:0000256" key="2">
    <source>
        <dbReference type="ARBA" id="ARBA00022840"/>
    </source>
</evidence>
<dbReference type="NCBIfam" id="NF000355">
    <property type="entry name" value="ribo_prot_ABC_F"/>
    <property type="match status" value="1"/>
</dbReference>
<keyword evidence="6" id="KW-1185">Reference proteome</keyword>
<evidence type="ECO:0000313" key="5">
    <source>
        <dbReference type="EMBL" id="GBD69399.1"/>
    </source>
</evidence>
<dbReference type="InterPro" id="IPR003593">
    <property type="entry name" value="AAA+_ATPase"/>
</dbReference>
<accession>A0A2H6CWN2</accession>
<dbReference type="Pfam" id="PF00005">
    <property type="entry name" value="ABC_tran"/>
    <property type="match status" value="2"/>
</dbReference>
<dbReference type="EMBL" id="BDEC01000207">
    <property type="protein sequence ID" value="GBD69399.1"/>
    <property type="molecule type" value="Genomic_DNA"/>
</dbReference>
<feature type="domain" description="ABC transporter" evidence="4">
    <location>
        <begin position="6"/>
        <end position="199"/>
    </location>
</feature>
<evidence type="ECO:0000256" key="1">
    <source>
        <dbReference type="ARBA" id="ARBA00022741"/>
    </source>
</evidence>
<evidence type="ECO:0000259" key="4">
    <source>
        <dbReference type="PROSITE" id="PS50893"/>
    </source>
</evidence>
<dbReference type="PROSITE" id="PS00211">
    <property type="entry name" value="ABC_TRANSPORTER_1"/>
    <property type="match status" value="2"/>
</dbReference>
<reference evidence="5 6" key="1">
    <citation type="submission" date="2016-05" db="EMBL/GenBank/DDBJ databases">
        <title>Whole genome sequencing of Tetragenococcus halophilus subsp. halophilus NISL 7118.</title>
        <authorList>
            <person name="Shiwa Y."/>
            <person name="Nishimura I."/>
            <person name="Yoshikawa H."/>
            <person name="Koyama Y."/>
            <person name="Oguma T."/>
        </authorList>
    </citation>
    <scope>NUCLEOTIDE SEQUENCE [LARGE SCALE GENOMIC DNA]</scope>
    <source>
        <strain evidence="5 6">NISL 7118</strain>
    </source>
</reference>
<dbReference type="SMART" id="SM00382">
    <property type="entry name" value="AAA"/>
    <property type="match status" value="2"/>
</dbReference>
<keyword evidence="1" id="KW-0547">Nucleotide-binding</keyword>
<dbReference type="PANTHER" id="PTHR42855:SF2">
    <property type="entry name" value="DRUG RESISTANCE ABC TRANSPORTER,ATP-BINDING PROTEIN"/>
    <property type="match status" value="1"/>
</dbReference>
<dbReference type="CDD" id="cd03221">
    <property type="entry name" value="ABCF_EF-3"/>
    <property type="match status" value="2"/>
</dbReference>
<feature type="compositionally biased region" description="Basic and acidic residues" evidence="3">
    <location>
        <begin position="218"/>
        <end position="227"/>
    </location>
</feature>
<dbReference type="SUPFAM" id="SSF52540">
    <property type="entry name" value="P-loop containing nucleoside triphosphate hydrolases"/>
    <property type="match status" value="2"/>
</dbReference>
<feature type="compositionally biased region" description="Basic and acidic residues" evidence="3">
    <location>
        <begin position="239"/>
        <end position="252"/>
    </location>
</feature>
<evidence type="ECO:0000256" key="3">
    <source>
        <dbReference type="SAM" id="MobiDB-lite"/>
    </source>
</evidence>
<organism evidence="5 6">
    <name type="scientific">Tetragenococcus halophilus subsp. halophilus</name>
    <dbReference type="NCBI Taxonomy" id="1513897"/>
    <lineage>
        <taxon>Bacteria</taxon>
        <taxon>Bacillati</taxon>
        <taxon>Bacillota</taxon>
        <taxon>Bacilli</taxon>
        <taxon>Lactobacillales</taxon>
        <taxon>Enterococcaceae</taxon>
        <taxon>Tetragenococcus</taxon>
    </lineage>
</organism>
<keyword evidence="2 5" id="KW-0067">ATP-binding</keyword>
<evidence type="ECO:0000313" key="6">
    <source>
        <dbReference type="Proteomes" id="UP000236214"/>
    </source>
</evidence>
<feature type="compositionally biased region" description="Polar residues" evidence="3">
    <location>
        <begin position="253"/>
        <end position="269"/>
    </location>
</feature>